<keyword evidence="2" id="KW-1185">Reference proteome</keyword>
<evidence type="ECO:0000313" key="2">
    <source>
        <dbReference type="Proteomes" id="UP000176998"/>
    </source>
</evidence>
<accession>A0A1G4BRP0</accession>
<dbReference type="STRING" id="1209926.A0A1G4BRP0"/>
<sequence length="122" mass="13063">MLLTGELAESSSFTDVNKTLTPPNTFSLACGPGFVNQTTLTSYLFDVSDVDSQIANGQMNTSPSLGYNLTTVANALAPPAGSFGLQGSQLLLGLMAFNDHARLTNDFAWARSTWPRCQRVLD</sequence>
<comment type="caution">
    <text evidence="1">The sequence shown here is derived from an EMBL/GenBank/DDBJ whole genome shotgun (WGS) entry which is preliminary data.</text>
</comment>
<dbReference type="AlphaFoldDB" id="A0A1G4BRP0"/>
<dbReference type="GeneID" id="34553625"/>
<reference evidence="1 2" key="1">
    <citation type="submission" date="2016-09" db="EMBL/GenBank/DDBJ databases">
        <authorList>
            <person name="Capua I."/>
            <person name="De Benedictis P."/>
            <person name="Joannis T."/>
            <person name="Lombin L.H."/>
            <person name="Cattoli G."/>
        </authorList>
    </citation>
    <scope>NUCLEOTIDE SEQUENCE [LARGE SCALE GENOMIC DNA]</scope>
    <source>
        <strain evidence="1 2">IMI 309357</strain>
    </source>
</reference>
<proteinExistence type="predicted"/>
<organism evidence="1 2">
    <name type="scientific">Colletotrichum orchidophilum</name>
    <dbReference type="NCBI Taxonomy" id="1209926"/>
    <lineage>
        <taxon>Eukaryota</taxon>
        <taxon>Fungi</taxon>
        <taxon>Dikarya</taxon>
        <taxon>Ascomycota</taxon>
        <taxon>Pezizomycotina</taxon>
        <taxon>Sordariomycetes</taxon>
        <taxon>Hypocreomycetidae</taxon>
        <taxon>Glomerellales</taxon>
        <taxon>Glomerellaceae</taxon>
        <taxon>Colletotrichum</taxon>
    </lineage>
</organism>
<protein>
    <submittedName>
        <fullName evidence="1">RhaA is able to hydrolyze alpha-1</fullName>
    </submittedName>
</protein>
<dbReference type="OrthoDB" id="10036721at2759"/>
<evidence type="ECO:0000313" key="1">
    <source>
        <dbReference type="EMBL" id="OHF04119.1"/>
    </source>
</evidence>
<gene>
    <name evidence="1" type="ORF">CORC01_00458</name>
</gene>
<dbReference type="Proteomes" id="UP000176998">
    <property type="component" value="Unassembled WGS sequence"/>
</dbReference>
<dbReference type="EMBL" id="MJBS01000003">
    <property type="protein sequence ID" value="OHF04119.1"/>
    <property type="molecule type" value="Genomic_DNA"/>
</dbReference>
<dbReference type="RefSeq" id="XP_022481254.1">
    <property type="nucleotide sequence ID" value="XM_022612115.1"/>
</dbReference>
<name>A0A1G4BRP0_9PEZI</name>